<organism evidence="2 3">
    <name type="scientific">Candidatus Komeilibacteria bacterium CG_4_10_14_0_2_um_filter_37_10</name>
    <dbReference type="NCBI Taxonomy" id="1974470"/>
    <lineage>
        <taxon>Bacteria</taxon>
        <taxon>Candidatus Komeiliibacteriota</taxon>
    </lineage>
</organism>
<keyword evidence="1" id="KW-0472">Membrane</keyword>
<reference evidence="3" key="1">
    <citation type="submission" date="2017-09" db="EMBL/GenBank/DDBJ databases">
        <title>Depth-based differentiation of microbial function through sediment-hosted aquifers and enrichment of novel symbionts in the deep terrestrial subsurface.</title>
        <authorList>
            <person name="Probst A.J."/>
            <person name="Ladd B."/>
            <person name="Jarett J.K."/>
            <person name="Geller-Mcgrath D.E."/>
            <person name="Sieber C.M.K."/>
            <person name="Emerson J.B."/>
            <person name="Anantharaman K."/>
            <person name="Thomas B.C."/>
            <person name="Malmstrom R."/>
            <person name="Stieglmeier M."/>
            <person name="Klingl A."/>
            <person name="Woyke T."/>
            <person name="Ryan C.M."/>
            <person name="Banfield J.F."/>
        </authorList>
    </citation>
    <scope>NUCLEOTIDE SEQUENCE [LARGE SCALE GENOMIC DNA]</scope>
</reference>
<comment type="caution">
    <text evidence="2">The sequence shown here is derived from an EMBL/GenBank/DDBJ whole genome shotgun (WGS) entry which is preliminary data.</text>
</comment>
<feature type="transmembrane region" description="Helical" evidence="1">
    <location>
        <begin position="93"/>
        <end position="113"/>
    </location>
</feature>
<feature type="transmembrane region" description="Helical" evidence="1">
    <location>
        <begin position="43"/>
        <end position="61"/>
    </location>
</feature>
<sequence length="152" mass="17347">MLLSVEMTLEPNEKRIIWQKLIPVFFMTIIFAIHYSFFNDTILGLLVASSFAAVFFSLAVIRNSEPILGVIVMFFYIVVGVWVIITFELEEGITMMLISLLATCANIATVANFRSNEKYKVSSLFNLATALLQFILLWLGLYCAQHLQITWH</sequence>
<dbReference type="EMBL" id="PFPO01000061">
    <property type="protein sequence ID" value="PIZ98837.1"/>
    <property type="molecule type" value="Genomic_DNA"/>
</dbReference>
<keyword evidence="1" id="KW-0812">Transmembrane</keyword>
<dbReference type="AlphaFoldDB" id="A0A2M7VEA8"/>
<evidence type="ECO:0000313" key="3">
    <source>
        <dbReference type="Proteomes" id="UP000230405"/>
    </source>
</evidence>
<dbReference type="Proteomes" id="UP000230405">
    <property type="component" value="Unassembled WGS sequence"/>
</dbReference>
<evidence type="ECO:0000313" key="2">
    <source>
        <dbReference type="EMBL" id="PIZ98837.1"/>
    </source>
</evidence>
<feature type="transmembrane region" description="Helical" evidence="1">
    <location>
        <begin position="68"/>
        <end position="87"/>
    </location>
</feature>
<gene>
    <name evidence="2" type="ORF">COX77_03340</name>
</gene>
<feature type="transmembrane region" description="Helical" evidence="1">
    <location>
        <begin position="125"/>
        <end position="147"/>
    </location>
</feature>
<accession>A0A2M7VEA8</accession>
<feature type="transmembrane region" description="Helical" evidence="1">
    <location>
        <begin position="21"/>
        <end position="37"/>
    </location>
</feature>
<proteinExistence type="predicted"/>
<protein>
    <submittedName>
        <fullName evidence="2">Uncharacterized protein</fullName>
    </submittedName>
</protein>
<keyword evidence="1" id="KW-1133">Transmembrane helix</keyword>
<evidence type="ECO:0000256" key="1">
    <source>
        <dbReference type="SAM" id="Phobius"/>
    </source>
</evidence>
<name>A0A2M7VEA8_9BACT</name>